<dbReference type="PANTHER" id="PTHR10638:SF71">
    <property type="entry name" value="AMINE OXIDASE"/>
    <property type="match status" value="1"/>
</dbReference>
<sequence length="1443" mass="158110">MASPQAADDLCVWTPFLHCHQNLTPDAMQIQNSPTYQAPFSLYINPTQQQQSDQKRQVAHAHTHTRTCLFDNSCSYSHSAAAMATPAVLAAVLFLLSLFPLALSFVHSSHPLDPLTPAEIAAVRRLVRRSPLGDSTSLAFHYVGLDEPDKHALLSWLAAPAAAGPPPPRRAVVVARADGETHEVGVDLSAGAVTYDRRHDGGGFPIITREEQSAAVALPRNYTPFLESLRRRGVDPGDVACGSFTVGWFGERQGKGRRLMKVVCFVAGAMENQYVRPLEGITVVVDLDAMAVVEYADRFAVPIPGGEGTDYRASSQRPPFAAQGSGGGLLHRPEGRGFEVDGHMIKWANWEFHVAYDARAGVVISLASVYDADQRRQRPVLHRAFASELFVPYMDPTEEWYYRTFFDTGEFGFGLSALPLEPGGDCPPGATFLDGYYAAQDGKPVRVENVFCVFERRSGDVSWRHTEIGLTGILGVKGSPYTHTDQISGDPYGTLLAPNTLGIYHDHFITFHLDLDVDGPRNSFVKARMEPVRVPAEAGTPRRSYWTAVRETAKTEADGAVRLDAGPADLLVVNPGKKTRMGNPVGYRLIPAGATGTSILADDDYPQVRAMYTKKQVWVTPYNKTEKWAAGLYADQSRGDDNLAAWARRNRGIEEEDIVLWYTAGLHHIPYQEDFPVMPTLGGGFELRPSNFFERNPLLRTRPLPPFTAAAAPIKKNPPSLYVNPHGSSSVLSTSAHSYPFPGSPAAAAHKAHRAAMAATAIAAVLFLLSLFPLALPSGHPRHPLDPLTPAEISAVRRLVRRSPLGSSRSLAFQYVGLDEPDKPSLLSWLSAPAAGPPPPRRALVIARADGETHEVGVDLSANGGVDYDRRYSGGGYPMLNSEEQTAACALPLNHSAFMESIRRRGVEKEDVACQSFSVGWFGAKGNGRRLLKVLCFVAGTTPNLYVRPLEGITVVVDLDAMAIVEYTDRFVVPTPRAEGTDYRASVQRPPFAAQGSGGGVLLRPAGKGFEVDGHMIRWANWEFHLAFDVRAGAVISLASVYDADQRRKRPVLHRGFVSELFVPYMDPTEEWYYKTFFDAGEFGFGLCALPLEPGGDCPPGATFLDGYYAAQDGKPVRIENVFCVFERRNGDVSWRHTEIGIPGKFVSTCNPLIREARPEASLVVRMVSTVGNYDYIIDWEFKATGSIKVGIGLTGILEVKGSPYTHTDQISSDPYGTLLAPNTLGIYHDHYITFHLDLDVDGPRNSFVKARMEPVSVPAEVGTPRRSYWTAVRETAKTEADGAVRLDAGPADLLVVNPGKKTRMGNPVGYRLIPAGATSTSILADDDYPQVRAMYTKKQVWVTPYNKTEKWAAGLYTDQSRGDDNLAAWAQRNRGIEEEDIVLWYTVGLHHIPYQEDFPVMPTVGGGFELRPSNFFDRNPLLRTRPLPPFSAAATRPNCSAP</sequence>
<dbReference type="Pfam" id="PF02728">
    <property type="entry name" value="Cu_amine_oxidN3"/>
    <property type="match status" value="2"/>
</dbReference>
<evidence type="ECO:0000256" key="2">
    <source>
        <dbReference type="ARBA" id="ARBA00022723"/>
    </source>
</evidence>
<evidence type="ECO:0000256" key="6">
    <source>
        <dbReference type="ARBA" id="ARBA00023157"/>
    </source>
</evidence>
<dbReference type="EC" id="1.4.3.-" evidence="9"/>
<dbReference type="FunFam" id="3.10.450.40:FF:000005">
    <property type="entry name" value="Amine oxidase"/>
    <property type="match status" value="1"/>
</dbReference>
<keyword evidence="3 7" id="KW-0801">TPQ</keyword>
<dbReference type="FunFam" id="3.10.450.40:FF:000012">
    <property type="entry name" value="Amine oxidase"/>
    <property type="match status" value="2"/>
</dbReference>
<name>A0A843VTV7_COLES</name>
<keyword evidence="6" id="KW-1015">Disulfide bond</keyword>
<feature type="region of interest" description="Disordered" evidence="10">
    <location>
        <begin position="309"/>
        <end position="328"/>
    </location>
</feature>
<dbReference type="PROSITE" id="PS01164">
    <property type="entry name" value="COPPER_AMINE_OXID_1"/>
    <property type="match status" value="1"/>
</dbReference>
<feature type="domain" description="Copper amine oxidase N2-terminal" evidence="12">
    <location>
        <begin position="110"/>
        <end position="194"/>
    </location>
</feature>
<feature type="modified residue" description="2',4',5'-topaquinone" evidence="8">
    <location>
        <position position="1174"/>
    </location>
</feature>
<dbReference type="GO" id="GO:0048038">
    <property type="term" value="F:quinone binding"/>
    <property type="evidence" value="ECO:0007669"/>
    <property type="project" value="InterPro"/>
</dbReference>
<evidence type="ECO:0000259" key="12">
    <source>
        <dbReference type="Pfam" id="PF02727"/>
    </source>
</evidence>
<dbReference type="InterPro" id="IPR015800">
    <property type="entry name" value="Cu_amine_oxidase_N2"/>
</dbReference>
<evidence type="ECO:0000313" key="14">
    <source>
        <dbReference type="EMBL" id="MQL96424.1"/>
    </source>
</evidence>
<evidence type="ECO:0000256" key="8">
    <source>
        <dbReference type="PIRSR" id="PIRSR600269-51"/>
    </source>
</evidence>
<comment type="similarity">
    <text evidence="1 9">Belongs to the copper/topaquinone oxidase family.</text>
</comment>
<feature type="domain" description="Copper amine oxidase N3-terminal" evidence="13">
    <location>
        <begin position="205"/>
        <end position="304"/>
    </location>
</feature>
<dbReference type="InterPro" id="IPR036460">
    <property type="entry name" value="Cu_amine_oxidase_C_sf"/>
</dbReference>
<evidence type="ECO:0000256" key="7">
    <source>
        <dbReference type="PIRSR" id="PIRSR600269-50"/>
    </source>
</evidence>
<dbReference type="PANTHER" id="PTHR10638">
    <property type="entry name" value="COPPER AMINE OXIDASE"/>
    <property type="match status" value="1"/>
</dbReference>
<keyword evidence="15" id="KW-1185">Reference proteome</keyword>
<dbReference type="GO" id="GO:0009308">
    <property type="term" value="P:amine metabolic process"/>
    <property type="evidence" value="ECO:0007669"/>
    <property type="project" value="UniProtKB-UniRule"/>
</dbReference>
<dbReference type="Gene3D" id="3.10.450.40">
    <property type="match status" value="4"/>
</dbReference>
<feature type="domain" description="Copper amine oxidase catalytic" evidence="11">
    <location>
        <begin position="467"/>
        <end position="698"/>
    </location>
</feature>
<dbReference type="Proteomes" id="UP000652761">
    <property type="component" value="Unassembled WGS sequence"/>
</dbReference>
<accession>A0A843VTV7</accession>
<comment type="PTM">
    <text evidence="8 9">Topaquinone (TPQ) is generated by copper-dependent autoxidation of a specific tyrosyl residue.</text>
</comment>
<evidence type="ECO:0000256" key="1">
    <source>
        <dbReference type="ARBA" id="ARBA00007983"/>
    </source>
</evidence>
<gene>
    <name evidence="14" type="ORF">Taro_029101</name>
</gene>
<keyword evidence="2 9" id="KW-0479">Metal-binding</keyword>
<dbReference type="InterPro" id="IPR000269">
    <property type="entry name" value="Cu_amine_oxidase"/>
</dbReference>
<organism evidence="14 15">
    <name type="scientific">Colocasia esculenta</name>
    <name type="common">Wild taro</name>
    <name type="synonym">Arum esculentum</name>
    <dbReference type="NCBI Taxonomy" id="4460"/>
    <lineage>
        <taxon>Eukaryota</taxon>
        <taxon>Viridiplantae</taxon>
        <taxon>Streptophyta</taxon>
        <taxon>Embryophyta</taxon>
        <taxon>Tracheophyta</taxon>
        <taxon>Spermatophyta</taxon>
        <taxon>Magnoliopsida</taxon>
        <taxon>Liliopsida</taxon>
        <taxon>Araceae</taxon>
        <taxon>Aroideae</taxon>
        <taxon>Colocasieae</taxon>
        <taxon>Colocasia</taxon>
    </lineage>
</organism>
<dbReference type="InterPro" id="IPR015802">
    <property type="entry name" value="Cu_amine_oxidase_N3"/>
</dbReference>
<evidence type="ECO:0000256" key="4">
    <source>
        <dbReference type="ARBA" id="ARBA00023002"/>
    </source>
</evidence>
<dbReference type="SUPFAM" id="SSF49998">
    <property type="entry name" value="Amine oxidase catalytic domain"/>
    <property type="match status" value="2"/>
</dbReference>
<dbReference type="SUPFAM" id="SSF54416">
    <property type="entry name" value="Amine oxidase N-terminal region"/>
    <property type="match status" value="4"/>
</dbReference>
<evidence type="ECO:0000256" key="3">
    <source>
        <dbReference type="ARBA" id="ARBA00022772"/>
    </source>
</evidence>
<evidence type="ECO:0000256" key="10">
    <source>
        <dbReference type="SAM" id="MobiDB-lite"/>
    </source>
</evidence>
<evidence type="ECO:0000313" key="15">
    <source>
        <dbReference type="Proteomes" id="UP000652761"/>
    </source>
</evidence>
<feature type="domain" description="Copper amine oxidase N3-terminal" evidence="13">
    <location>
        <begin position="878"/>
        <end position="973"/>
    </location>
</feature>
<feature type="domain" description="Copper amine oxidase catalytic" evidence="11">
    <location>
        <begin position="1003"/>
        <end position="1422"/>
    </location>
</feature>
<dbReference type="InterPro" id="IPR016182">
    <property type="entry name" value="Cu_amine_oxidase_N-reg"/>
</dbReference>
<evidence type="ECO:0000256" key="5">
    <source>
        <dbReference type="ARBA" id="ARBA00023008"/>
    </source>
</evidence>
<dbReference type="Pfam" id="PF02727">
    <property type="entry name" value="Cu_amine_oxidN2"/>
    <property type="match status" value="2"/>
</dbReference>
<dbReference type="Gene3D" id="2.70.98.20">
    <property type="entry name" value="Copper amine oxidase, catalytic domain"/>
    <property type="match status" value="3"/>
</dbReference>
<keyword evidence="5 9" id="KW-0186">Copper</keyword>
<dbReference type="FunFam" id="2.70.98.20:FF:000004">
    <property type="entry name" value="Amine oxidase"/>
    <property type="match status" value="1"/>
</dbReference>
<feature type="active site" description="Proton acceptor" evidence="7">
    <location>
        <position position="1079"/>
    </location>
</feature>
<dbReference type="OrthoDB" id="5379943at2759"/>
<evidence type="ECO:0000259" key="13">
    <source>
        <dbReference type="Pfam" id="PF02728"/>
    </source>
</evidence>
<feature type="active site" description="Schiff-base intermediate with substrate; via topaquinone" evidence="7">
    <location>
        <position position="1174"/>
    </location>
</feature>
<dbReference type="InterPro" id="IPR049947">
    <property type="entry name" value="Cu_Am_Ox_Cu-bd"/>
</dbReference>
<evidence type="ECO:0000256" key="9">
    <source>
        <dbReference type="RuleBase" id="RU000672"/>
    </source>
</evidence>
<dbReference type="Pfam" id="PF01179">
    <property type="entry name" value="Cu_amine_oxid"/>
    <property type="match status" value="2"/>
</dbReference>
<keyword evidence="4 9" id="KW-0560">Oxidoreductase</keyword>
<dbReference type="GO" id="GO:0008131">
    <property type="term" value="F:primary methylamine oxidase activity"/>
    <property type="evidence" value="ECO:0007669"/>
    <property type="project" value="InterPro"/>
</dbReference>
<reference evidence="14" key="1">
    <citation type="submission" date="2017-07" db="EMBL/GenBank/DDBJ databases">
        <title>Taro Niue Genome Assembly and Annotation.</title>
        <authorList>
            <person name="Atibalentja N."/>
            <person name="Keating K."/>
            <person name="Fields C.J."/>
        </authorList>
    </citation>
    <scope>NUCLEOTIDE SEQUENCE</scope>
    <source>
        <strain evidence="14">Niue_2</strain>
        <tissue evidence="14">Leaf</tissue>
    </source>
</reference>
<dbReference type="InterPro" id="IPR015798">
    <property type="entry name" value="Cu_amine_oxidase_C"/>
</dbReference>
<proteinExistence type="inferred from homology"/>
<dbReference type="GO" id="GO:0005507">
    <property type="term" value="F:copper ion binding"/>
    <property type="evidence" value="ECO:0007669"/>
    <property type="project" value="InterPro"/>
</dbReference>
<comment type="caution">
    <text evidence="14">The sequence shown here is derived from an EMBL/GenBank/DDBJ whole genome shotgun (WGS) entry which is preliminary data.</text>
</comment>
<dbReference type="EMBL" id="NMUH01001916">
    <property type="protein sequence ID" value="MQL96424.1"/>
    <property type="molecule type" value="Genomic_DNA"/>
</dbReference>
<feature type="domain" description="Copper amine oxidase N2-terminal" evidence="12">
    <location>
        <begin position="783"/>
        <end position="862"/>
    </location>
</feature>
<evidence type="ECO:0000259" key="11">
    <source>
        <dbReference type="Pfam" id="PF01179"/>
    </source>
</evidence>
<protein>
    <recommendedName>
        <fullName evidence="9">Amine oxidase</fullName>
        <ecNumber evidence="9">1.4.3.-</ecNumber>
    </recommendedName>
</protein>
<dbReference type="InterPro" id="IPR049948">
    <property type="entry name" value="Cu_Am_ox_TPQ-bd"/>
</dbReference>
<dbReference type="PROSITE" id="PS01165">
    <property type="entry name" value="COPPER_AMINE_OXID_2"/>
    <property type="match status" value="2"/>
</dbReference>
<comment type="cofactor">
    <cofactor evidence="9">
        <name>Cu cation</name>
        <dbReference type="ChEBI" id="CHEBI:23378"/>
    </cofactor>
    <text evidence="9">Contains 1 topaquinone per subunit.</text>
</comment>